<feature type="transmembrane region" description="Helical" evidence="1">
    <location>
        <begin position="68"/>
        <end position="86"/>
    </location>
</feature>
<accession>A0A223D474</accession>
<keyword evidence="1" id="KW-0472">Membrane</keyword>
<protein>
    <submittedName>
        <fullName evidence="2">Uncharacterized protein</fullName>
    </submittedName>
</protein>
<name>A0A223D474_9BACL</name>
<dbReference type="AlphaFoldDB" id="A0A223D474"/>
<evidence type="ECO:0000256" key="1">
    <source>
        <dbReference type="SAM" id="Phobius"/>
    </source>
</evidence>
<gene>
    <name evidence="2" type="ORF">CIG75_16620</name>
</gene>
<dbReference type="RefSeq" id="WP_094237652.1">
    <property type="nucleotide sequence ID" value="NZ_CP022657.1"/>
</dbReference>
<keyword evidence="1" id="KW-0812">Transmembrane</keyword>
<keyword evidence="1" id="KW-1133">Transmembrane helix</keyword>
<dbReference type="Proteomes" id="UP000214688">
    <property type="component" value="Chromosome"/>
</dbReference>
<reference evidence="2 3" key="1">
    <citation type="journal article" date="2015" name="Int. J. Syst. Evol. Microbiol.">
        <title>Tumebacillus algifaecis sp. nov., isolated from decomposing algal scum.</title>
        <authorList>
            <person name="Wu Y.F."/>
            <person name="Zhang B."/>
            <person name="Xing P."/>
            <person name="Wu Q.L."/>
            <person name="Liu S.J."/>
        </authorList>
    </citation>
    <scope>NUCLEOTIDE SEQUENCE [LARGE SCALE GENOMIC DNA]</scope>
    <source>
        <strain evidence="2 3">THMBR28</strain>
    </source>
</reference>
<proteinExistence type="predicted"/>
<keyword evidence="3" id="KW-1185">Reference proteome</keyword>
<dbReference type="EMBL" id="CP022657">
    <property type="protein sequence ID" value="ASS76419.1"/>
    <property type="molecule type" value="Genomic_DNA"/>
</dbReference>
<dbReference type="KEGG" id="tab:CIG75_16620"/>
<sequence length="99" mass="11538">MNVLLIVSIVALPLFLFFLRKHRLAWLFDLLSVIATWLFLITTGLSILEIKRMGVEFTTHIHEIFNNWLFLSTSGYLGVYSVYRLLITTVRARKNRPSP</sequence>
<evidence type="ECO:0000313" key="3">
    <source>
        <dbReference type="Proteomes" id="UP000214688"/>
    </source>
</evidence>
<evidence type="ECO:0000313" key="2">
    <source>
        <dbReference type="EMBL" id="ASS76419.1"/>
    </source>
</evidence>
<organism evidence="2 3">
    <name type="scientific">Tumebacillus algifaecis</name>
    <dbReference type="NCBI Taxonomy" id="1214604"/>
    <lineage>
        <taxon>Bacteria</taxon>
        <taxon>Bacillati</taxon>
        <taxon>Bacillota</taxon>
        <taxon>Bacilli</taxon>
        <taxon>Bacillales</taxon>
        <taxon>Alicyclobacillaceae</taxon>
        <taxon>Tumebacillus</taxon>
    </lineage>
</organism>
<dbReference type="OrthoDB" id="2382012at2"/>
<feature type="transmembrane region" description="Helical" evidence="1">
    <location>
        <begin position="24"/>
        <end position="48"/>
    </location>
</feature>